<gene>
    <name evidence="1" type="ORF">S12H4_56499</name>
</gene>
<accession>X1UJ91</accession>
<sequence length="70" mass="7911">PPKFRAMAACRSNSLFKGTFPFFRSLNGKGVVNLALIDELASIWAEIQKKMIDSYIHLKEILHCAFSPLE</sequence>
<reference evidence="1" key="1">
    <citation type="journal article" date="2014" name="Front. Microbiol.">
        <title>High frequency of phylogenetically diverse reductive dehalogenase-homologous genes in deep subseafloor sedimentary metagenomes.</title>
        <authorList>
            <person name="Kawai M."/>
            <person name="Futagami T."/>
            <person name="Toyoda A."/>
            <person name="Takaki Y."/>
            <person name="Nishi S."/>
            <person name="Hori S."/>
            <person name="Arai W."/>
            <person name="Tsubouchi T."/>
            <person name="Morono Y."/>
            <person name="Uchiyama I."/>
            <person name="Ito T."/>
            <person name="Fujiyama A."/>
            <person name="Inagaki F."/>
            <person name="Takami H."/>
        </authorList>
    </citation>
    <scope>NUCLEOTIDE SEQUENCE</scope>
    <source>
        <strain evidence="1">Expedition CK06-06</strain>
    </source>
</reference>
<organism evidence="1">
    <name type="scientific">marine sediment metagenome</name>
    <dbReference type="NCBI Taxonomy" id="412755"/>
    <lineage>
        <taxon>unclassified sequences</taxon>
        <taxon>metagenomes</taxon>
        <taxon>ecological metagenomes</taxon>
    </lineage>
</organism>
<name>X1UJ91_9ZZZZ</name>
<evidence type="ECO:0000313" key="1">
    <source>
        <dbReference type="EMBL" id="GAJ17579.1"/>
    </source>
</evidence>
<dbReference type="EMBL" id="BARW01036396">
    <property type="protein sequence ID" value="GAJ17579.1"/>
    <property type="molecule type" value="Genomic_DNA"/>
</dbReference>
<feature type="non-terminal residue" evidence="1">
    <location>
        <position position="1"/>
    </location>
</feature>
<protein>
    <submittedName>
        <fullName evidence="1">Uncharacterized protein</fullName>
    </submittedName>
</protein>
<comment type="caution">
    <text evidence="1">The sequence shown here is derived from an EMBL/GenBank/DDBJ whole genome shotgun (WGS) entry which is preliminary data.</text>
</comment>
<dbReference type="AlphaFoldDB" id="X1UJ91"/>
<proteinExistence type="predicted"/>